<evidence type="ECO:0000259" key="1">
    <source>
        <dbReference type="Pfam" id="PF01636"/>
    </source>
</evidence>
<gene>
    <name evidence="2" type="ORF">FHL15_000305</name>
</gene>
<accession>A0A553IFI4</accession>
<dbReference type="InterPro" id="IPR051678">
    <property type="entry name" value="AGP_Transferase"/>
</dbReference>
<dbReference type="OrthoDB" id="2906425at2759"/>
<dbReference type="PANTHER" id="PTHR21310">
    <property type="entry name" value="AMINOGLYCOSIDE PHOSPHOTRANSFERASE-RELATED-RELATED"/>
    <property type="match status" value="1"/>
</dbReference>
<reference evidence="3" key="1">
    <citation type="submission" date="2019-06" db="EMBL/GenBank/DDBJ databases">
        <title>Draft genome sequence of the griseofulvin-producing fungus Xylaria cubensis strain G536.</title>
        <authorList>
            <person name="Mead M.E."/>
            <person name="Raja H.A."/>
            <person name="Steenwyk J.L."/>
            <person name="Knowles S.L."/>
            <person name="Oberlies N.H."/>
            <person name="Rokas A."/>
        </authorList>
    </citation>
    <scope>NUCLEOTIDE SEQUENCE [LARGE SCALE GENOMIC DNA]</scope>
    <source>
        <strain evidence="3">G536</strain>
    </source>
</reference>
<dbReference type="Gene3D" id="3.90.1200.10">
    <property type="match status" value="1"/>
</dbReference>
<dbReference type="PANTHER" id="PTHR21310:SF13">
    <property type="entry name" value="AMINOGLYCOSIDE PHOSPHOTRANSFERASE DOMAIN-CONTAINING PROTEIN"/>
    <property type="match status" value="1"/>
</dbReference>
<feature type="domain" description="Aminoglycoside phosphotransferase" evidence="1">
    <location>
        <begin position="52"/>
        <end position="309"/>
    </location>
</feature>
<dbReference type="STRING" id="2512241.A0A553IFI4"/>
<evidence type="ECO:0000313" key="2">
    <source>
        <dbReference type="EMBL" id="TRX98963.1"/>
    </source>
</evidence>
<sequence>MTEISPGSQDGLEWERGLFNIVPRWTREPSIPAIENVCRKQLNISSGDPCSITFYAAGVFNKLYRVDYADQSLLIRVSLPVHPHYKTHGEVATLNWVQNNTKAMVPKVIAFDDSNNNEIGFEWILMELMSGSPVHRRWRTMSMEQKVTFTEHIAEIQAELFCFGKQNLAFRNVGTLHTSQSTGKAELASAVAPGQMISHEFFMDNRLKYHVPRGPFCSSYDWLESQLNINILEQLAAIEEAKDEDDREDAEERLVPLNRLLSLLPKVFTRMDEGYAEPTVLWHDDLNLHNILVDDKGEITAIVDWECVSALPLWMTADMPRYLKEESRLEEPIRDRYANETLEKPLASQNRDDPDELENEGKNSLYWIHMMEYEATQLREVYKRRLKQLWPGWPLRDSDVKLDFYEATLQCSAGVFLKMVNRWVDHIERGDMIRLADALHPTSVDYAR</sequence>
<evidence type="ECO:0000313" key="3">
    <source>
        <dbReference type="Proteomes" id="UP000319160"/>
    </source>
</evidence>
<comment type="caution">
    <text evidence="2">The sequence shown here is derived from an EMBL/GenBank/DDBJ whole genome shotgun (WGS) entry which is preliminary data.</text>
</comment>
<name>A0A553IFI4_9PEZI</name>
<protein>
    <recommendedName>
        <fullName evidence="1">Aminoglycoside phosphotransferase domain-containing protein</fullName>
    </recommendedName>
</protein>
<proteinExistence type="predicted"/>
<dbReference type="InterPro" id="IPR011009">
    <property type="entry name" value="Kinase-like_dom_sf"/>
</dbReference>
<dbReference type="Pfam" id="PF01636">
    <property type="entry name" value="APH"/>
    <property type="match status" value="1"/>
</dbReference>
<keyword evidence="3" id="KW-1185">Reference proteome</keyword>
<dbReference type="SUPFAM" id="SSF56112">
    <property type="entry name" value="Protein kinase-like (PK-like)"/>
    <property type="match status" value="1"/>
</dbReference>
<dbReference type="InterPro" id="IPR002575">
    <property type="entry name" value="Aminoglycoside_PTrfase"/>
</dbReference>
<dbReference type="Proteomes" id="UP000319160">
    <property type="component" value="Unassembled WGS sequence"/>
</dbReference>
<dbReference type="AlphaFoldDB" id="A0A553IFI4"/>
<organism evidence="2 3">
    <name type="scientific">Xylaria flabelliformis</name>
    <dbReference type="NCBI Taxonomy" id="2512241"/>
    <lineage>
        <taxon>Eukaryota</taxon>
        <taxon>Fungi</taxon>
        <taxon>Dikarya</taxon>
        <taxon>Ascomycota</taxon>
        <taxon>Pezizomycotina</taxon>
        <taxon>Sordariomycetes</taxon>
        <taxon>Xylariomycetidae</taxon>
        <taxon>Xylariales</taxon>
        <taxon>Xylariaceae</taxon>
        <taxon>Xylaria</taxon>
    </lineage>
</organism>
<dbReference type="EMBL" id="VFLP01000001">
    <property type="protein sequence ID" value="TRX98963.1"/>
    <property type="molecule type" value="Genomic_DNA"/>
</dbReference>